<feature type="active site" evidence="3">
    <location>
        <position position="259"/>
    </location>
</feature>
<gene>
    <name evidence="6" type="ORF">SAMN02927923_00254</name>
</gene>
<name>A0A1G5BIR2_9HYPH</name>
<evidence type="ECO:0000259" key="5">
    <source>
        <dbReference type="Pfam" id="PF00171"/>
    </source>
</evidence>
<organism evidence="6 7">
    <name type="scientific">Microvirga guangxiensis</name>
    <dbReference type="NCBI Taxonomy" id="549386"/>
    <lineage>
        <taxon>Bacteria</taxon>
        <taxon>Pseudomonadati</taxon>
        <taxon>Pseudomonadota</taxon>
        <taxon>Alphaproteobacteria</taxon>
        <taxon>Hyphomicrobiales</taxon>
        <taxon>Methylobacteriaceae</taxon>
        <taxon>Microvirga</taxon>
    </lineage>
</organism>
<sequence>MNDQINPHIAPNMVFKNLIGGKEVPASDGMLLDVVSPVDGTLFAKIAAGTAQDVDAAVKAARSAFEGPWGKLTATERGRLLMKLATIVEAHADELATLESRDNGKPLRQSRADAVALARYFEFYGSAADKLHGDVIPYLNTHFIGVERVPHGVTGHIVPWNYPMQIFGRSVGAALAAGNATVVKPAEDASLTILRVSQLASEAGFPDGALNIVTGLGRTAGAALAAHPGIDFLSFTGSPETGTAVQIAAAKNHVGVTLELGGKSAQVVFDDADLERALPTLVNAIIQNGGQTCSAGSRLLIQRGIFDDVVSAIAERFRALRAGHPEREPDLGPMINQAQQRRVLGYLERARNEGLRIVGEGVVAIDAPAEGFYVPPAFLAPVPHESILSQEEVFGPVLVATPFEDEADAIRLANGTPYGLAAGVWTRDAMRSTRVGRAMRVGQVFVNCYGAGGGIELPFGGFGRSGHGREKGFEGLVEFTTTKTLVIAHG</sequence>
<accession>A0A1G5BIR2</accession>
<evidence type="ECO:0000256" key="2">
    <source>
        <dbReference type="ARBA" id="ARBA00023002"/>
    </source>
</evidence>
<keyword evidence="7" id="KW-1185">Reference proteome</keyword>
<evidence type="ECO:0000313" key="6">
    <source>
        <dbReference type="EMBL" id="SCX90043.1"/>
    </source>
</evidence>
<dbReference type="InterPro" id="IPR016161">
    <property type="entry name" value="Ald_DH/histidinol_DH"/>
</dbReference>
<dbReference type="SUPFAM" id="SSF53720">
    <property type="entry name" value="ALDH-like"/>
    <property type="match status" value="1"/>
</dbReference>
<comment type="similarity">
    <text evidence="1 4">Belongs to the aldehyde dehydrogenase family.</text>
</comment>
<dbReference type="Pfam" id="PF00171">
    <property type="entry name" value="Aldedh"/>
    <property type="match status" value="1"/>
</dbReference>
<dbReference type="InterPro" id="IPR016162">
    <property type="entry name" value="Ald_DH_N"/>
</dbReference>
<dbReference type="AlphaFoldDB" id="A0A1G5BIR2"/>
<protein>
    <submittedName>
        <fullName evidence="6">Aldehyde dehydrogenase (NAD+)</fullName>
    </submittedName>
</protein>
<dbReference type="EMBL" id="FMVJ01000002">
    <property type="protein sequence ID" value="SCX90043.1"/>
    <property type="molecule type" value="Genomic_DNA"/>
</dbReference>
<dbReference type="PROSITE" id="PS00687">
    <property type="entry name" value="ALDEHYDE_DEHYDR_GLU"/>
    <property type="match status" value="1"/>
</dbReference>
<dbReference type="Gene3D" id="3.40.309.10">
    <property type="entry name" value="Aldehyde Dehydrogenase, Chain A, domain 2"/>
    <property type="match status" value="1"/>
</dbReference>
<evidence type="ECO:0000256" key="4">
    <source>
        <dbReference type="RuleBase" id="RU003345"/>
    </source>
</evidence>
<dbReference type="InterPro" id="IPR029510">
    <property type="entry name" value="Ald_DH_CS_GLU"/>
</dbReference>
<dbReference type="CDD" id="cd07109">
    <property type="entry name" value="ALDH_AAS00426"/>
    <property type="match status" value="1"/>
</dbReference>
<dbReference type="GO" id="GO:0016620">
    <property type="term" value="F:oxidoreductase activity, acting on the aldehyde or oxo group of donors, NAD or NADP as acceptor"/>
    <property type="evidence" value="ECO:0007669"/>
    <property type="project" value="InterPro"/>
</dbReference>
<feature type="domain" description="Aldehyde dehydrogenase" evidence="5">
    <location>
        <begin position="30"/>
        <end position="484"/>
    </location>
</feature>
<dbReference type="PANTHER" id="PTHR11699">
    <property type="entry name" value="ALDEHYDE DEHYDROGENASE-RELATED"/>
    <property type="match status" value="1"/>
</dbReference>
<dbReference type="FunFam" id="3.40.605.10:FF:000007">
    <property type="entry name" value="NAD/NADP-dependent betaine aldehyde dehydrogenase"/>
    <property type="match status" value="1"/>
</dbReference>
<proteinExistence type="inferred from homology"/>
<evidence type="ECO:0000313" key="7">
    <source>
        <dbReference type="Proteomes" id="UP000199569"/>
    </source>
</evidence>
<dbReference type="Gene3D" id="3.40.605.10">
    <property type="entry name" value="Aldehyde Dehydrogenase, Chain A, domain 1"/>
    <property type="match status" value="1"/>
</dbReference>
<evidence type="ECO:0000256" key="1">
    <source>
        <dbReference type="ARBA" id="ARBA00009986"/>
    </source>
</evidence>
<reference evidence="6 7" key="1">
    <citation type="submission" date="2016-10" db="EMBL/GenBank/DDBJ databases">
        <authorList>
            <person name="de Groot N.N."/>
        </authorList>
    </citation>
    <scope>NUCLEOTIDE SEQUENCE [LARGE SCALE GENOMIC DNA]</scope>
    <source>
        <strain evidence="6 7">CGMCC 1.7666</strain>
    </source>
</reference>
<dbReference type="InterPro" id="IPR016163">
    <property type="entry name" value="Ald_DH_C"/>
</dbReference>
<keyword evidence="2 4" id="KW-0560">Oxidoreductase</keyword>
<dbReference type="STRING" id="549386.SAMN02927923_00254"/>
<dbReference type="InterPro" id="IPR015590">
    <property type="entry name" value="Aldehyde_DH_dom"/>
</dbReference>
<dbReference type="Proteomes" id="UP000199569">
    <property type="component" value="Unassembled WGS sequence"/>
</dbReference>
<evidence type="ECO:0000256" key="3">
    <source>
        <dbReference type="PROSITE-ProRule" id="PRU10007"/>
    </source>
</evidence>